<feature type="domain" description="HipA N-terminal subdomain 1" evidence="5">
    <location>
        <begin position="4"/>
        <end position="103"/>
    </location>
</feature>
<dbReference type="PANTHER" id="PTHR37419:SF1">
    <property type="entry name" value="SERINE_THREONINE-PROTEIN KINASE TOXIN HIPA"/>
    <property type="match status" value="1"/>
</dbReference>
<evidence type="ECO:0000313" key="7">
    <source>
        <dbReference type="Proteomes" id="UP001501757"/>
    </source>
</evidence>
<dbReference type="Proteomes" id="UP001501757">
    <property type="component" value="Unassembled WGS sequence"/>
</dbReference>
<dbReference type="Pfam" id="PF13657">
    <property type="entry name" value="Couple_hipA"/>
    <property type="match status" value="1"/>
</dbReference>
<keyword evidence="2" id="KW-0808">Transferase</keyword>
<dbReference type="CDD" id="cd17808">
    <property type="entry name" value="HipA_Ec_like"/>
    <property type="match status" value="1"/>
</dbReference>
<dbReference type="InterPro" id="IPR017508">
    <property type="entry name" value="HipA_N1"/>
</dbReference>
<evidence type="ECO:0000259" key="4">
    <source>
        <dbReference type="Pfam" id="PF07804"/>
    </source>
</evidence>
<dbReference type="Pfam" id="PF07804">
    <property type="entry name" value="HipA_C"/>
    <property type="match status" value="1"/>
</dbReference>
<dbReference type="InterPro" id="IPR012893">
    <property type="entry name" value="HipA-like_C"/>
</dbReference>
<evidence type="ECO:0000256" key="1">
    <source>
        <dbReference type="ARBA" id="ARBA00010164"/>
    </source>
</evidence>
<comment type="caution">
    <text evidence="6">The sequence shown here is derived from an EMBL/GenBank/DDBJ whole genome shotgun (WGS) entry which is preliminary data.</text>
</comment>
<reference evidence="7" key="1">
    <citation type="journal article" date="2019" name="Int. J. Syst. Evol. Microbiol.">
        <title>The Global Catalogue of Microorganisms (GCM) 10K type strain sequencing project: providing services to taxonomists for standard genome sequencing and annotation.</title>
        <authorList>
            <consortium name="The Broad Institute Genomics Platform"/>
            <consortium name="The Broad Institute Genome Sequencing Center for Infectious Disease"/>
            <person name="Wu L."/>
            <person name="Ma J."/>
        </authorList>
    </citation>
    <scope>NUCLEOTIDE SEQUENCE [LARGE SCALE GENOMIC DNA]</scope>
    <source>
        <strain evidence="7">JCM 13378</strain>
    </source>
</reference>
<dbReference type="NCBIfam" id="TIGR03071">
    <property type="entry name" value="couple_hipA"/>
    <property type="match status" value="1"/>
</dbReference>
<keyword evidence="3" id="KW-0418">Kinase</keyword>
<gene>
    <name evidence="6" type="ORF">GCM10009092_43600</name>
</gene>
<keyword evidence="7" id="KW-1185">Reference proteome</keyword>
<organism evidence="6 7">
    <name type="scientific">Bowmanella denitrificans</name>
    <dbReference type="NCBI Taxonomy" id="366582"/>
    <lineage>
        <taxon>Bacteria</taxon>
        <taxon>Pseudomonadati</taxon>
        <taxon>Pseudomonadota</taxon>
        <taxon>Gammaproteobacteria</taxon>
        <taxon>Alteromonadales</taxon>
        <taxon>Alteromonadaceae</taxon>
        <taxon>Bowmanella</taxon>
    </lineage>
</organism>
<dbReference type="PANTHER" id="PTHR37419">
    <property type="entry name" value="SERINE/THREONINE-PROTEIN KINASE TOXIN HIPA"/>
    <property type="match status" value="1"/>
</dbReference>
<dbReference type="EMBL" id="BAAAEI010000031">
    <property type="protein sequence ID" value="GAA0374653.1"/>
    <property type="molecule type" value="Genomic_DNA"/>
</dbReference>
<accession>A0ABP3HPC9</accession>
<evidence type="ECO:0000259" key="5">
    <source>
        <dbReference type="Pfam" id="PF13657"/>
    </source>
</evidence>
<proteinExistence type="inferred from homology"/>
<dbReference type="InterPro" id="IPR052028">
    <property type="entry name" value="HipA_Ser/Thr_kinase"/>
</dbReference>
<sequence length="445" mass="50153">MNTLDVYMNGYCVGYFGRDNAGAHSFRYEHSWIEQEGARPISLSLPLRREVYKGQEVINFFDNLLPDNDEIRDRVVARFHADSGQTFDLLAAIGRDSVGALQFVPAGKKPGTIRQLNYQTLSEEALERILLGYQFRAPLGMLRENDDFRISIAGAQEKTALLKIGEHWCVPTGNTPTTHIVKLPIGKIQSHDHTIDLSDSVENEMLCLRIAREFGFDAPNCEIINTKKIRALAIERFDRKYASDGSWIMRLPQEDYCQVFGLPSARKYESDKGPCIADVMKHLQGSANAVRDRDVFMGAQVLFFLLGATDGHAKNFSVRIDPFGAYRLTPLYDILSAYPAIGGTGLNLRDLKLAMSLRGSSGKKWKISQMFRRHFLATAKQAEFSQSRMDAIISRMCEQVDGVIEKVQQALPADFPERVAQPIFEGMQERKHRLLLKPASCFPPN</sequence>
<name>A0ABP3HPC9_9ALTE</name>
<protein>
    <submittedName>
        <fullName evidence="6">Type II toxin-antitoxin system HipA family toxin</fullName>
    </submittedName>
</protein>
<evidence type="ECO:0000256" key="3">
    <source>
        <dbReference type="ARBA" id="ARBA00022777"/>
    </source>
</evidence>
<comment type="similarity">
    <text evidence="1">Belongs to the HipA Ser/Thr kinase family.</text>
</comment>
<feature type="domain" description="HipA-like C-terminal" evidence="4">
    <location>
        <begin position="150"/>
        <end position="401"/>
    </location>
</feature>
<dbReference type="RefSeq" id="WP_343847493.1">
    <property type="nucleotide sequence ID" value="NZ_BAAAEI010000031.1"/>
</dbReference>
<evidence type="ECO:0000313" key="6">
    <source>
        <dbReference type="EMBL" id="GAA0374653.1"/>
    </source>
</evidence>
<evidence type="ECO:0000256" key="2">
    <source>
        <dbReference type="ARBA" id="ARBA00022679"/>
    </source>
</evidence>